<evidence type="ECO:0000256" key="1">
    <source>
        <dbReference type="SAM" id="Phobius"/>
    </source>
</evidence>
<name>D9RZJ0_THEOJ</name>
<sequence length="137" mass="14172">MVQRVGYGVAAGLISALISLVFNTRLAGAVKEEAVTLGAPVLEEIIKTGLAALLGGDILSSHVAFGAVEAFYDAARSWSRRSCLAGALALLSHAFFGAAAVMTADRSGNLAAGIFISALLHIGWNGWVMGNRVQSKK</sequence>
<dbReference type="KEGG" id="toc:Toce_0097"/>
<dbReference type="STRING" id="555079.Toce_0097"/>
<feature type="transmembrane region" description="Helical" evidence="1">
    <location>
        <begin position="110"/>
        <end position="128"/>
    </location>
</feature>
<reference evidence="2 3" key="1">
    <citation type="journal article" date="2010" name="Stand. Genomic Sci.">
        <title>Complete genome sequence of Thermosediminibacter oceani type strain (JW/IW-1228P).</title>
        <authorList>
            <person name="Pitluck S."/>
            <person name="Yasawong M."/>
            <person name="Munk C."/>
            <person name="Nolan M."/>
            <person name="Lapidus A."/>
            <person name="Lucas S."/>
            <person name="Glavina Del Rio T."/>
            <person name="Tice H."/>
            <person name="Cheng J.F."/>
            <person name="Bruce D."/>
            <person name="Detter C."/>
            <person name="Tapia R."/>
            <person name="Han C."/>
            <person name="Goodwin L."/>
            <person name="Liolios K."/>
            <person name="Ivanova N."/>
            <person name="Mavromatis K."/>
            <person name="Mikhailova N."/>
            <person name="Pati A."/>
            <person name="Chen A."/>
            <person name="Palaniappan K."/>
            <person name="Land M."/>
            <person name="Hauser L."/>
            <person name="Chang Y.J."/>
            <person name="Jeffries C.D."/>
            <person name="Rohde M."/>
            <person name="Spring S."/>
            <person name="Sikorski J."/>
            <person name="Goker M."/>
            <person name="Woyke T."/>
            <person name="Bristow J."/>
            <person name="Eisen J.A."/>
            <person name="Markowitz V."/>
            <person name="Hugenholtz P."/>
            <person name="Kyrpides N.C."/>
            <person name="Klenk H.P."/>
        </authorList>
    </citation>
    <scope>NUCLEOTIDE SEQUENCE [LARGE SCALE GENOMIC DNA]</scope>
    <source>
        <strain evidence="3">ATCC BAA-1034 / DSM 16646 / JW/IW-1228P</strain>
    </source>
</reference>
<dbReference type="Proteomes" id="UP000000272">
    <property type="component" value="Chromosome"/>
</dbReference>
<organism evidence="2 3">
    <name type="scientific">Thermosediminibacter oceani (strain ATCC BAA-1034 / DSM 16646 / JW/IW-1228P)</name>
    <dbReference type="NCBI Taxonomy" id="555079"/>
    <lineage>
        <taxon>Bacteria</taxon>
        <taxon>Bacillati</taxon>
        <taxon>Bacillota</taxon>
        <taxon>Clostridia</taxon>
        <taxon>Thermosediminibacterales</taxon>
        <taxon>Thermosediminibacteraceae</taxon>
        <taxon>Thermosediminibacter</taxon>
    </lineage>
</organism>
<dbReference type="EMBL" id="CP002131">
    <property type="protein sequence ID" value="ADL06888.1"/>
    <property type="molecule type" value="Genomic_DNA"/>
</dbReference>
<dbReference type="RefSeq" id="WP_013274940.1">
    <property type="nucleotide sequence ID" value="NC_014377.1"/>
</dbReference>
<evidence type="ECO:0000313" key="3">
    <source>
        <dbReference type="Proteomes" id="UP000000272"/>
    </source>
</evidence>
<dbReference type="eggNOG" id="ENOG503093V">
    <property type="taxonomic scope" value="Bacteria"/>
</dbReference>
<evidence type="ECO:0000313" key="2">
    <source>
        <dbReference type="EMBL" id="ADL06888.1"/>
    </source>
</evidence>
<keyword evidence="3" id="KW-1185">Reference proteome</keyword>
<keyword evidence="1" id="KW-0812">Transmembrane</keyword>
<keyword evidence="1" id="KW-1133">Transmembrane helix</keyword>
<evidence type="ECO:0008006" key="4">
    <source>
        <dbReference type="Google" id="ProtNLM"/>
    </source>
</evidence>
<dbReference type="OrthoDB" id="1683367at2"/>
<accession>D9RZJ0</accession>
<feature type="transmembrane region" description="Helical" evidence="1">
    <location>
        <begin position="84"/>
        <end position="104"/>
    </location>
</feature>
<gene>
    <name evidence="2" type="ordered locus">Toce_0097</name>
</gene>
<dbReference type="HOGENOM" id="CLU_150612_0_0_9"/>
<proteinExistence type="predicted"/>
<dbReference type="AlphaFoldDB" id="D9RZJ0"/>
<keyword evidence="1" id="KW-0472">Membrane</keyword>
<protein>
    <recommendedName>
        <fullName evidence="4">Abortive infection protein</fullName>
    </recommendedName>
</protein>